<reference evidence="2 3" key="1">
    <citation type="journal article" date="2024" name="BMC Genomics">
        <title>Genome assembly of redclaw crayfish (Cherax quadricarinatus) provides insights into its immune adaptation and hypoxia tolerance.</title>
        <authorList>
            <person name="Liu Z."/>
            <person name="Zheng J."/>
            <person name="Li H."/>
            <person name="Fang K."/>
            <person name="Wang S."/>
            <person name="He J."/>
            <person name="Zhou D."/>
            <person name="Weng S."/>
            <person name="Chi M."/>
            <person name="Gu Z."/>
            <person name="He J."/>
            <person name="Li F."/>
            <person name="Wang M."/>
        </authorList>
    </citation>
    <scope>NUCLEOTIDE SEQUENCE [LARGE SCALE GENOMIC DNA]</scope>
    <source>
        <strain evidence="2">ZL_2023a</strain>
    </source>
</reference>
<evidence type="ECO:0000313" key="3">
    <source>
        <dbReference type="Proteomes" id="UP001445076"/>
    </source>
</evidence>
<dbReference type="EMBL" id="JARKIK010000007">
    <property type="protein sequence ID" value="KAK8750646.1"/>
    <property type="molecule type" value="Genomic_DNA"/>
</dbReference>
<comment type="caution">
    <text evidence="2">The sequence shown here is derived from an EMBL/GenBank/DDBJ whole genome shotgun (WGS) entry which is preliminary data.</text>
</comment>
<feature type="region of interest" description="Disordered" evidence="1">
    <location>
        <begin position="45"/>
        <end position="112"/>
    </location>
</feature>
<gene>
    <name evidence="2" type="ORF">OTU49_014938</name>
</gene>
<dbReference type="EMBL" id="JARKIK010000007">
    <property type="protein sequence ID" value="KAK8750648.1"/>
    <property type="molecule type" value="Genomic_DNA"/>
</dbReference>
<accession>A0AAW0Y1E5</accession>
<name>A0AAW0Y1E5_CHEQU</name>
<dbReference type="Proteomes" id="UP001445076">
    <property type="component" value="Unassembled WGS sequence"/>
</dbReference>
<keyword evidence="3" id="KW-1185">Reference proteome</keyword>
<dbReference type="AlphaFoldDB" id="A0AAW0Y1E5"/>
<organism evidence="2 3">
    <name type="scientific">Cherax quadricarinatus</name>
    <name type="common">Australian red claw crayfish</name>
    <dbReference type="NCBI Taxonomy" id="27406"/>
    <lineage>
        <taxon>Eukaryota</taxon>
        <taxon>Metazoa</taxon>
        <taxon>Ecdysozoa</taxon>
        <taxon>Arthropoda</taxon>
        <taxon>Crustacea</taxon>
        <taxon>Multicrustacea</taxon>
        <taxon>Malacostraca</taxon>
        <taxon>Eumalacostraca</taxon>
        <taxon>Eucarida</taxon>
        <taxon>Decapoda</taxon>
        <taxon>Pleocyemata</taxon>
        <taxon>Astacidea</taxon>
        <taxon>Parastacoidea</taxon>
        <taxon>Parastacidae</taxon>
        <taxon>Cherax</taxon>
    </lineage>
</organism>
<proteinExistence type="predicted"/>
<dbReference type="EMBL" id="JARKIK010000007">
    <property type="protein sequence ID" value="KAK8750645.1"/>
    <property type="molecule type" value="Genomic_DNA"/>
</dbReference>
<dbReference type="EMBL" id="JARKIK010000007">
    <property type="protein sequence ID" value="KAK8750647.1"/>
    <property type="molecule type" value="Genomic_DNA"/>
</dbReference>
<protein>
    <submittedName>
        <fullName evidence="2">Uncharacterized protein</fullName>
    </submittedName>
</protein>
<feature type="compositionally biased region" description="Low complexity" evidence="1">
    <location>
        <begin position="45"/>
        <end position="57"/>
    </location>
</feature>
<sequence length="341" mass="37363">MAPPYSAGILARSLVRVTGSGRGNPQDSVLCDLSRVSSLAASVPMPRNLPPALLRPPGELPVDSLRNPRLGTSTQHEQQTTVHPAEVASGQRKRPRSQAFPDDETYSGSKISKPDEVFSKSQMNQLSSVPVIQAGLQNLQQTRPTPQVVEQNHLQINPAPRVIVAQNPLQQTTSAPQVLLVQQNQSQQTTPAYQVFMVQLPSVSQNQVQQARPTPQAAMTQIQNLLPHTSTVPKVVVAQLQNLLPQTITLPQVAVAQQQPLQQNNFAPQINPEALQAIQEQLQAFSPSLGRCISLSEVVEESKQLREENDTMRKQLSLFRQLFQNKERLASVAKRLGVAVA</sequence>
<feature type="compositionally biased region" description="Polar residues" evidence="1">
    <location>
        <begin position="70"/>
        <end position="82"/>
    </location>
</feature>
<evidence type="ECO:0000256" key="1">
    <source>
        <dbReference type="SAM" id="MobiDB-lite"/>
    </source>
</evidence>
<reference evidence="2" key="2">
    <citation type="submission" date="2024-01" db="EMBL/GenBank/DDBJ databases">
        <authorList>
            <person name="He J."/>
            <person name="Wang M."/>
            <person name="Zheng J."/>
            <person name="Liu Z."/>
        </authorList>
    </citation>
    <scope>NUCLEOTIDE SEQUENCE</scope>
    <source>
        <strain evidence="2">ZL_2023a</strain>
        <tissue evidence="2">Muscle</tissue>
    </source>
</reference>
<evidence type="ECO:0000313" key="2">
    <source>
        <dbReference type="EMBL" id="KAK8750645.1"/>
    </source>
</evidence>